<name>U5VRA4_9ACTN</name>
<dbReference type="HOGENOM" id="CLU_571904_0_0_11"/>
<keyword evidence="4" id="KW-1185">Reference proteome</keyword>
<dbReference type="InterPro" id="IPR051923">
    <property type="entry name" value="Glycosyl_Hydrolase_39"/>
</dbReference>
<evidence type="ECO:0000256" key="1">
    <source>
        <dbReference type="SAM" id="SignalP"/>
    </source>
</evidence>
<feature type="chain" id="PRO_5004665238" description="Bulb-type lectin domain-containing protein" evidence="1">
    <location>
        <begin position="21"/>
        <end position="477"/>
    </location>
</feature>
<feature type="signal peptide" evidence="1">
    <location>
        <begin position="1"/>
        <end position="20"/>
    </location>
</feature>
<dbReference type="AlphaFoldDB" id="U5VRA4"/>
<evidence type="ECO:0000313" key="4">
    <source>
        <dbReference type="Proteomes" id="UP000017746"/>
    </source>
</evidence>
<protein>
    <recommendedName>
        <fullName evidence="2">Bulb-type lectin domain-containing protein</fullName>
    </recommendedName>
</protein>
<dbReference type="SUPFAM" id="SSF51110">
    <property type="entry name" value="alpha-D-mannose-specific plant lectins"/>
    <property type="match status" value="1"/>
</dbReference>
<proteinExistence type="predicted"/>
<dbReference type="GO" id="GO:0004553">
    <property type="term" value="F:hydrolase activity, hydrolyzing O-glycosyl compounds"/>
    <property type="evidence" value="ECO:0007669"/>
    <property type="project" value="TreeGrafter"/>
</dbReference>
<accession>U5VRA4</accession>
<dbReference type="Gene3D" id="2.90.10.10">
    <property type="entry name" value="Bulb-type lectin domain"/>
    <property type="match status" value="1"/>
</dbReference>
<dbReference type="KEGG" id="afs:AFR_05265"/>
<keyword evidence="1" id="KW-0732">Signal</keyword>
<evidence type="ECO:0000313" key="3">
    <source>
        <dbReference type="EMBL" id="AGZ39342.1"/>
    </source>
</evidence>
<dbReference type="InterPro" id="IPR017853">
    <property type="entry name" value="GH"/>
</dbReference>
<dbReference type="PANTHER" id="PTHR12631:SF10">
    <property type="entry name" value="BETA-XYLOSIDASE-LIKE PROTEIN-RELATED"/>
    <property type="match status" value="1"/>
</dbReference>
<dbReference type="SUPFAM" id="SSF51445">
    <property type="entry name" value="(Trans)glycosidases"/>
    <property type="match status" value="1"/>
</dbReference>
<sequence length="477" mass="51545">MALALVAAAAVTAVVLPADAAETPVFTSGDVGFSEGGSLDGLAGRLDAMDAYVGDRKPMLRLDLNWSAVQPAATDEPRFTALDPVVDAAAARGIRVLLILNYGTTWTGGVHSFPSSDAAWRGIVDATVTHFGSKVQAYEVWNEPNYARFGDYGDGSAGVRRARYWQLVRIAHDRVHAGCAGCVVLAGASGVGDAVSETRNDNESAQWLDWAYANGYKNSFDAVAHHPYPAWNMGRSPSRPECTTRWWSMFGPPDAKCAELAAVRAVMVARGDSAKKIWGTEFGYPSTGTGITKLTPAAVRDNLEESVRMWRALDYTGPLFLYSFRDAAVCGPDPADAECHFGLVDTAGKPKQPAYDSLQLALTDTRLRTLAPGRSLHRASALRSTDGRLELWLRADGNLILYLGKTELWKKVGLQGVRLTNQTDGNLVLFDGAGKRVWSTGAEGRGVSDLDLQDDGNLVLYPRDKSKKLWSTNTYGH</sequence>
<evidence type="ECO:0000259" key="2">
    <source>
        <dbReference type="PROSITE" id="PS50927"/>
    </source>
</evidence>
<dbReference type="Proteomes" id="UP000017746">
    <property type="component" value="Chromosome"/>
</dbReference>
<dbReference type="eggNOG" id="COG3693">
    <property type="taxonomic scope" value="Bacteria"/>
</dbReference>
<dbReference type="PANTHER" id="PTHR12631">
    <property type="entry name" value="ALPHA-L-IDURONIDASE"/>
    <property type="match status" value="1"/>
</dbReference>
<dbReference type="PROSITE" id="PS50927">
    <property type="entry name" value="BULB_LECTIN"/>
    <property type="match status" value="1"/>
</dbReference>
<dbReference type="Gene3D" id="3.20.20.80">
    <property type="entry name" value="Glycosidases"/>
    <property type="match status" value="1"/>
</dbReference>
<dbReference type="STRING" id="1246995.AFR_05265"/>
<organism evidence="3 4">
    <name type="scientific">Actinoplanes friuliensis DSM 7358</name>
    <dbReference type="NCBI Taxonomy" id="1246995"/>
    <lineage>
        <taxon>Bacteria</taxon>
        <taxon>Bacillati</taxon>
        <taxon>Actinomycetota</taxon>
        <taxon>Actinomycetes</taxon>
        <taxon>Micromonosporales</taxon>
        <taxon>Micromonosporaceae</taxon>
        <taxon>Actinoplanes</taxon>
    </lineage>
</organism>
<reference evidence="3 4" key="1">
    <citation type="journal article" date="2014" name="J. Biotechnol.">
        <title>Complete genome sequence of the actinobacterium Actinoplanes friuliensis HAG 010964, producer of the lipopeptide antibiotic friulimycin.</title>
        <authorList>
            <person name="Ruckert C."/>
            <person name="Szczepanowski R."/>
            <person name="Albersmeier A."/>
            <person name="Goesmann A."/>
            <person name="Fischer N."/>
            <person name="Steinkamper A."/>
            <person name="Puhler A."/>
            <person name="Biener R."/>
            <person name="Schwartz D."/>
            <person name="Kalinowski J."/>
        </authorList>
    </citation>
    <scope>NUCLEOTIDE SEQUENCE [LARGE SCALE GENOMIC DNA]</scope>
    <source>
        <strain evidence="3 4">DSM 7358</strain>
    </source>
</reference>
<dbReference type="EMBL" id="CP006272">
    <property type="protein sequence ID" value="AGZ39342.1"/>
    <property type="molecule type" value="Genomic_DNA"/>
</dbReference>
<dbReference type="InterPro" id="IPR036426">
    <property type="entry name" value="Bulb-type_lectin_dom_sf"/>
</dbReference>
<dbReference type="PATRIC" id="fig|1246995.3.peg.1065"/>
<dbReference type="eggNOG" id="COG0741">
    <property type="taxonomic scope" value="Bacteria"/>
</dbReference>
<feature type="domain" description="Bulb-type lectin" evidence="2">
    <location>
        <begin position="367"/>
        <end position="473"/>
    </location>
</feature>
<dbReference type="InterPro" id="IPR001480">
    <property type="entry name" value="Bulb-type_lectin_dom"/>
</dbReference>
<gene>
    <name evidence="3" type="ORF">AFR_05265</name>
</gene>
<dbReference type="SMART" id="SM00108">
    <property type="entry name" value="B_lectin"/>
    <property type="match status" value="1"/>
</dbReference>